<dbReference type="PANTHER" id="PTHR30603">
    <property type="entry name" value="RNA POLYMERASE SIGMA FACTOR RPO"/>
    <property type="match status" value="1"/>
</dbReference>
<organism evidence="3">
    <name type="scientific">Escherichia phage fEgEco12</name>
    <dbReference type="NCBI Taxonomy" id="3158837"/>
    <lineage>
        <taxon>Viruses</taxon>
        <taxon>Duplodnaviria</taxon>
        <taxon>Heunggongvirae</taxon>
        <taxon>Uroviricota</taxon>
        <taxon>Caudoviricetes</taxon>
    </lineage>
</organism>
<dbReference type="GO" id="GO:0003700">
    <property type="term" value="F:DNA-binding transcription factor activity"/>
    <property type="evidence" value="ECO:0007669"/>
    <property type="project" value="InterPro"/>
</dbReference>
<accession>A0AAU7PHZ7</accession>
<proteinExistence type="predicted"/>
<dbReference type="Gene3D" id="1.20.120.1810">
    <property type="match status" value="1"/>
</dbReference>
<reference evidence="3" key="1">
    <citation type="submission" date="2024-05" db="EMBL/GenBank/DDBJ databases">
        <authorList>
            <person name="Badawy S."/>
            <person name="Skurnik M."/>
        </authorList>
    </citation>
    <scope>NUCLEOTIDE SEQUENCE</scope>
</reference>
<evidence type="ECO:0000259" key="2">
    <source>
        <dbReference type="Pfam" id="PF04542"/>
    </source>
</evidence>
<dbReference type="InterPro" id="IPR007627">
    <property type="entry name" value="RNA_pol_sigma70_r2"/>
</dbReference>
<name>A0AAU7PHZ7_9CAUD</name>
<dbReference type="InterPro" id="IPR007624">
    <property type="entry name" value="RNA_pol_sigma70_r3"/>
</dbReference>
<feature type="domain" description="RNA polymerase sigma-70 region 2" evidence="2">
    <location>
        <begin position="80"/>
        <end position="142"/>
    </location>
</feature>
<dbReference type="GO" id="GO:0006352">
    <property type="term" value="P:DNA-templated transcription initiation"/>
    <property type="evidence" value="ECO:0007669"/>
    <property type="project" value="InterPro"/>
</dbReference>
<dbReference type="Pfam" id="PF04539">
    <property type="entry name" value="Sigma70_r3"/>
    <property type="match status" value="1"/>
</dbReference>
<dbReference type="Gene3D" id="1.20.140.160">
    <property type="match status" value="1"/>
</dbReference>
<protein>
    <submittedName>
        <fullName evidence="3">RNA polymerase sigma factor</fullName>
    </submittedName>
</protein>
<dbReference type="PANTHER" id="PTHR30603:SF47">
    <property type="entry name" value="RNA POLYMERASE SIGMA FACTOR SIGD, CHLOROPLASTIC"/>
    <property type="match status" value="1"/>
</dbReference>
<feature type="domain" description="RNA polymerase sigma-70 region 3" evidence="1">
    <location>
        <begin position="163"/>
        <end position="225"/>
    </location>
</feature>
<dbReference type="EMBL" id="PP777464">
    <property type="protein sequence ID" value="XBS49601.1"/>
    <property type="molecule type" value="Genomic_DNA"/>
</dbReference>
<evidence type="ECO:0000313" key="3">
    <source>
        <dbReference type="EMBL" id="XBS49601.1"/>
    </source>
</evidence>
<dbReference type="SUPFAM" id="SSF88946">
    <property type="entry name" value="Sigma2 domain of RNA polymerase sigma factors"/>
    <property type="match status" value="1"/>
</dbReference>
<sequence length="322" mass="36928">MKKLDLNAISEEVLDECFASEEVNVLEALDSVEEEEEHDGHKFEKPKTGISLTRPKGITNEMLIQAVRDGIDVEKNIDLLVRYNYPMVVSVARKCTCFIPFEDKISYGVEGLMRAIHTFDTTKNVKFITYATTTVYMTIYNESADANYLVHFPRYMSVNNIYVKRCVEEYQRKHGKYPTPEMVSKETGIEIQHVKNCLTYNNTYVALNMKMSNDSESTLSDIVTSVEPDYNLGVETVSTPLVQSIAEMMSNLSAKDRELIERVHGIGSYSEPETLREIIESGFEDEKGKVMTARSSLHRKYSEAMERLRKMVKTKGYEFEDF</sequence>
<dbReference type="InterPro" id="IPR013324">
    <property type="entry name" value="RNA_pol_sigma_r3/r4-like"/>
</dbReference>
<dbReference type="InterPro" id="IPR013325">
    <property type="entry name" value="RNA_pol_sigma_r2"/>
</dbReference>
<dbReference type="Pfam" id="PF04542">
    <property type="entry name" value="Sigma70_r2"/>
    <property type="match status" value="1"/>
</dbReference>
<evidence type="ECO:0000259" key="1">
    <source>
        <dbReference type="Pfam" id="PF04539"/>
    </source>
</evidence>
<dbReference type="InterPro" id="IPR050239">
    <property type="entry name" value="Sigma-70_RNA_pol_init_factors"/>
</dbReference>
<dbReference type="SUPFAM" id="SSF88659">
    <property type="entry name" value="Sigma3 and sigma4 domains of RNA polymerase sigma factors"/>
    <property type="match status" value="1"/>
</dbReference>